<dbReference type="RefSeq" id="WP_259053826.1">
    <property type="nucleotide sequence ID" value="NZ_JANUCT010000002.1"/>
</dbReference>
<protein>
    <submittedName>
        <fullName evidence="3">Uncharacterized protein (TIGR02099 family)</fullName>
    </submittedName>
</protein>
<proteinExistence type="predicted"/>
<name>A0AAE3L0D8_9GAMM</name>
<accession>A0AAE3L0D8</accession>
<keyword evidence="4" id="KW-1185">Reference proteome</keyword>
<evidence type="ECO:0000259" key="2">
    <source>
        <dbReference type="Pfam" id="PF13116"/>
    </source>
</evidence>
<dbReference type="EMBL" id="JANUCT010000002">
    <property type="protein sequence ID" value="MCS3902319.1"/>
    <property type="molecule type" value="Genomic_DNA"/>
</dbReference>
<sequence>MIRQFYNACWYLVGGLILLAAVAVTIVRLLLPGIDDYRADIEQLVSQYSGYPVSIDAVSAQWQGWQPQLHLKGVTLHAPEGGRPLAGFASADIRLAVLASLWHQQPMPESLVISGARLKLIHSRDGLLRFTDQRFDSASTTNPEQTGQFGNWLLSQPLISLRDTRLLVIDEQGNQPPLRLSDTTLNLRHWQGRTQIDGAARLPQHYGDAVRFAMDINGDLLTSDWAGTIYIEGRKIKPSAWPQYSRWQDINIRAGRADVRLWSKWQNARLSHVNGLLALEDTLVRGHGNSNLIREFSGMFNLQRDSDDSWQAAARISRLQTWNGNWPETILRASGKRTASGQRVESAYVSHLAIEDVIGLAGMDGRLATTLADWTGSNQPHGHIEQLLYRHETADGWQLSGRLSEVGIDSISQRNRVSGISAEFALNEQRGRLRLASQTLGIADPTLFAAPINDIGVTGTVDWFRHAGDSWLLRSDGLHIDTRPQRLSLRGKLQLDGADGTHVDLAATLSGGDIEPLKRFIPQPAKDKLKNWLRDGLVSGRLARADLVLRGDLDEFPFKDGQGQFKLESQFNDVNMVYHPEWPPIYHIDGEVSIDDDRLIVRIPGADVYNARLHDVEATISDLYAEDHTLNIDGQARGSTADARRFLQDSPLRERGAIQRLLDLELAGDLDIDLALAVALFPEGEDVVSGEIELLDNRIVSPGLGLTLEQARGYIAFNNDKIDSRDLRATYYETPVDLTISRAAGDNAPVRLRMQGRADVDLLERIVRDKIADSTTATKLLREHVQGASYWQFEIEAATPGDKAEQLSISSDLDGMALDLPPPLGKPATERRPLQLQLELADGTDAAVTGLTLDYADILNARQSGDGLAVRLGGNKAAAVSDNRVVIDGRMDTLDVDAWLDFLAAHDTAVLADATIKPFDIDIRADTLAVYGQRFNNTRLAFAVNADASRRLRLDGPAIAGHADLPADLSRGTVNAEFERLHLQPIEERTDDNDEQNFDPRDFPALEVSVADFRYGDSDLGRFRLTADRTTRGLDIREIGFHKPGLDISGNGTWQNTARATRSQFNLELQSERIGEMLSTFGYTDETIAGGQTALRMQASWPGSPMTFSLASLNGSLDLAIEEGRFLDIDPKAGRLFGLLSIQTLPRRLSLDFEDLFSKGFAFDRIRGSFSLEDGQAYTSDLTMEGPAALITVTGRTGLAERNYDQIVSVVPQVSDSLPVASALFGPIGIGVGAAIFLTGQIFESIPKQINRMLGYQYRITGSWEDPVIEQMTRTQQAPQSPPLLPEMTP</sequence>
<keyword evidence="1" id="KW-0812">Transmembrane</keyword>
<feature type="domain" description="YhdP central" evidence="2">
    <location>
        <begin position="7"/>
        <end position="1269"/>
    </location>
</feature>
<organism evidence="3 4">
    <name type="scientific">Methylohalomonas lacus</name>
    <dbReference type="NCBI Taxonomy" id="398773"/>
    <lineage>
        <taxon>Bacteria</taxon>
        <taxon>Pseudomonadati</taxon>
        <taxon>Pseudomonadota</taxon>
        <taxon>Gammaproteobacteria</taxon>
        <taxon>Methylohalomonadales</taxon>
        <taxon>Methylohalomonadaceae</taxon>
        <taxon>Methylohalomonas</taxon>
    </lineage>
</organism>
<feature type="transmembrane region" description="Helical" evidence="1">
    <location>
        <begin position="9"/>
        <end position="31"/>
    </location>
</feature>
<dbReference type="PANTHER" id="PTHR38690">
    <property type="entry name" value="PROTEASE-RELATED"/>
    <property type="match status" value="1"/>
</dbReference>
<dbReference type="Pfam" id="PF13116">
    <property type="entry name" value="YhdP"/>
    <property type="match status" value="1"/>
</dbReference>
<keyword evidence="1" id="KW-0472">Membrane</keyword>
<reference evidence="3" key="1">
    <citation type="submission" date="2022-08" db="EMBL/GenBank/DDBJ databases">
        <title>Genomic Encyclopedia of Type Strains, Phase III (KMG-III): the genomes of soil and plant-associated and newly described type strains.</title>
        <authorList>
            <person name="Whitman W."/>
        </authorList>
    </citation>
    <scope>NUCLEOTIDE SEQUENCE</scope>
    <source>
        <strain evidence="3">HMT 1</strain>
    </source>
</reference>
<gene>
    <name evidence="3" type="ORF">J2T55_000315</name>
</gene>
<comment type="caution">
    <text evidence="3">The sequence shown here is derived from an EMBL/GenBank/DDBJ whole genome shotgun (WGS) entry which is preliminary data.</text>
</comment>
<dbReference type="InterPro" id="IPR025263">
    <property type="entry name" value="YhdP_central"/>
</dbReference>
<evidence type="ECO:0000313" key="4">
    <source>
        <dbReference type="Proteomes" id="UP001204445"/>
    </source>
</evidence>
<evidence type="ECO:0000313" key="3">
    <source>
        <dbReference type="EMBL" id="MCS3902319.1"/>
    </source>
</evidence>
<dbReference type="NCBIfam" id="TIGR02099">
    <property type="entry name" value="YhdP family protein"/>
    <property type="match status" value="1"/>
</dbReference>
<dbReference type="Proteomes" id="UP001204445">
    <property type="component" value="Unassembled WGS sequence"/>
</dbReference>
<keyword evidence="1" id="KW-1133">Transmembrane helix</keyword>
<evidence type="ECO:0000256" key="1">
    <source>
        <dbReference type="SAM" id="Phobius"/>
    </source>
</evidence>
<dbReference type="PANTHER" id="PTHR38690:SF1">
    <property type="entry name" value="PROTEASE"/>
    <property type="match status" value="1"/>
</dbReference>
<dbReference type="InterPro" id="IPR011836">
    <property type="entry name" value="YhdP"/>
</dbReference>